<comment type="similarity">
    <text evidence="1 2">Belongs to the small heat shock protein (HSP20) family.</text>
</comment>
<protein>
    <submittedName>
        <fullName evidence="4">Hsp20/alpha crystallin family protein</fullName>
    </submittedName>
</protein>
<dbReference type="SUPFAM" id="SSF49764">
    <property type="entry name" value="HSP20-like chaperones"/>
    <property type="match status" value="1"/>
</dbReference>
<evidence type="ECO:0000256" key="2">
    <source>
        <dbReference type="RuleBase" id="RU003616"/>
    </source>
</evidence>
<organism evidence="4 5">
    <name type="scientific">Halocatena marina</name>
    <dbReference type="NCBI Taxonomy" id="2934937"/>
    <lineage>
        <taxon>Archaea</taxon>
        <taxon>Methanobacteriati</taxon>
        <taxon>Methanobacteriota</taxon>
        <taxon>Stenosarchaea group</taxon>
        <taxon>Halobacteria</taxon>
        <taxon>Halobacteriales</taxon>
        <taxon>Natronomonadaceae</taxon>
        <taxon>Halocatena</taxon>
    </lineage>
</organism>
<comment type="caution">
    <text evidence="4">The sequence shown here is derived from an EMBL/GenBank/DDBJ whole genome shotgun (WGS) entry which is preliminary data.</text>
</comment>
<evidence type="ECO:0000259" key="3">
    <source>
        <dbReference type="PROSITE" id="PS01031"/>
    </source>
</evidence>
<feature type="domain" description="SHSP" evidence="3">
    <location>
        <begin position="6"/>
        <end position="118"/>
    </location>
</feature>
<dbReference type="CDD" id="cd06464">
    <property type="entry name" value="ACD_sHsps-like"/>
    <property type="match status" value="1"/>
</dbReference>
<dbReference type="InterPro" id="IPR008978">
    <property type="entry name" value="HSP20-like_chaperone"/>
</dbReference>
<dbReference type="RefSeq" id="WP_248904167.1">
    <property type="nucleotide sequence ID" value="NZ_CP109979.1"/>
</dbReference>
<sequence length="118" mass="13068">MSALRNALQDLSDSVFVDVLESDDAYLFVVDLPGATPETVDAWVEGRRLRLEAKREKELSPAFRFLRENRSLFIDAQLPLPPDATDTDAEANMERGVLELHLPKTTAASGEQIPVTEG</sequence>
<dbReference type="EMBL" id="JBHTAX010000001">
    <property type="protein sequence ID" value="MFC7188644.1"/>
    <property type="molecule type" value="Genomic_DNA"/>
</dbReference>
<evidence type="ECO:0000313" key="5">
    <source>
        <dbReference type="Proteomes" id="UP001596417"/>
    </source>
</evidence>
<dbReference type="PROSITE" id="PS01031">
    <property type="entry name" value="SHSP"/>
    <property type="match status" value="1"/>
</dbReference>
<reference evidence="4 5" key="1">
    <citation type="journal article" date="2019" name="Int. J. Syst. Evol. Microbiol.">
        <title>The Global Catalogue of Microorganisms (GCM) 10K type strain sequencing project: providing services to taxonomists for standard genome sequencing and annotation.</title>
        <authorList>
            <consortium name="The Broad Institute Genomics Platform"/>
            <consortium name="The Broad Institute Genome Sequencing Center for Infectious Disease"/>
            <person name="Wu L."/>
            <person name="Ma J."/>
        </authorList>
    </citation>
    <scope>NUCLEOTIDE SEQUENCE [LARGE SCALE GENOMIC DNA]</scope>
    <source>
        <strain evidence="4 5">RDMS1</strain>
    </source>
</reference>
<evidence type="ECO:0000256" key="1">
    <source>
        <dbReference type="PROSITE-ProRule" id="PRU00285"/>
    </source>
</evidence>
<evidence type="ECO:0000313" key="4">
    <source>
        <dbReference type="EMBL" id="MFC7188644.1"/>
    </source>
</evidence>
<gene>
    <name evidence="4" type="ORF">ACFQL7_01450</name>
</gene>
<dbReference type="Proteomes" id="UP001596417">
    <property type="component" value="Unassembled WGS sequence"/>
</dbReference>
<dbReference type="Pfam" id="PF00011">
    <property type="entry name" value="HSP20"/>
    <property type="match status" value="1"/>
</dbReference>
<accession>A0ABD5YKW8</accession>
<dbReference type="InterPro" id="IPR002068">
    <property type="entry name" value="A-crystallin/Hsp20_dom"/>
</dbReference>
<name>A0ABD5YKW8_9EURY</name>
<dbReference type="GeneID" id="76198198"/>
<dbReference type="Gene3D" id="2.60.40.790">
    <property type="match status" value="1"/>
</dbReference>
<dbReference type="AlphaFoldDB" id="A0ABD5YKW8"/>
<keyword evidence="5" id="KW-1185">Reference proteome</keyword>
<proteinExistence type="inferred from homology"/>